<evidence type="ECO:0000256" key="3">
    <source>
        <dbReference type="ARBA" id="ARBA00007282"/>
    </source>
</evidence>
<dbReference type="InterPro" id="IPR044851">
    <property type="entry name" value="Wax_synthase"/>
</dbReference>
<protein>
    <recommendedName>
        <fullName evidence="10">Wax synthase domain-containing protein</fullName>
    </recommendedName>
</protein>
<feature type="transmembrane region" description="Helical" evidence="9">
    <location>
        <begin position="47"/>
        <end position="64"/>
    </location>
</feature>
<evidence type="ECO:0000256" key="6">
    <source>
        <dbReference type="ARBA" id="ARBA00022989"/>
    </source>
</evidence>
<feature type="domain" description="Wax synthase" evidence="10">
    <location>
        <begin position="135"/>
        <end position="217"/>
    </location>
</feature>
<comment type="pathway">
    <text evidence="2">Secondary metabolite biosynthesis.</text>
</comment>
<organism evidence="11 12">
    <name type="scientific">Papaver nudicaule</name>
    <name type="common">Iceland poppy</name>
    <dbReference type="NCBI Taxonomy" id="74823"/>
    <lineage>
        <taxon>Eukaryota</taxon>
        <taxon>Viridiplantae</taxon>
        <taxon>Streptophyta</taxon>
        <taxon>Embryophyta</taxon>
        <taxon>Tracheophyta</taxon>
        <taxon>Spermatophyta</taxon>
        <taxon>Magnoliopsida</taxon>
        <taxon>Ranunculales</taxon>
        <taxon>Papaveraceae</taxon>
        <taxon>Papaveroideae</taxon>
        <taxon>Papaver</taxon>
    </lineage>
</organism>
<dbReference type="PANTHER" id="PTHR31595">
    <property type="entry name" value="LONG-CHAIN-ALCOHOL O-FATTY-ACYLTRANSFERASE 3-RELATED"/>
    <property type="match status" value="1"/>
</dbReference>
<name>A0AA41S341_PAPNU</name>
<dbReference type="GO" id="GO:0016020">
    <property type="term" value="C:membrane"/>
    <property type="evidence" value="ECO:0007669"/>
    <property type="project" value="UniProtKB-SubCell"/>
</dbReference>
<keyword evidence="4" id="KW-0808">Transferase</keyword>
<comment type="caution">
    <text evidence="11">The sequence shown here is derived from an EMBL/GenBank/DDBJ whole genome shotgun (WGS) entry which is preliminary data.</text>
</comment>
<gene>
    <name evidence="11" type="ORF">MKW94_021494</name>
</gene>
<evidence type="ECO:0000256" key="9">
    <source>
        <dbReference type="SAM" id="Phobius"/>
    </source>
</evidence>
<proteinExistence type="inferred from homology"/>
<dbReference type="Pfam" id="PF13813">
    <property type="entry name" value="MBOAT_2"/>
    <property type="match status" value="1"/>
</dbReference>
<feature type="transmembrane region" description="Helical" evidence="9">
    <location>
        <begin position="179"/>
        <end position="203"/>
    </location>
</feature>
<keyword evidence="8" id="KW-0012">Acyltransferase</keyword>
<keyword evidence="7 9" id="KW-0472">Membrane</keyword>
<comment type="subcellular location">
    <subcellularLocation>
        <location evidence="1">Membrane</location>
        <topology evidence="1">Multi-pass membrane protein</topology>
    </subcellularLocation>
</comment>
<evidence type="ECO:0000256" key="1">
    <source>
        <dbReference type="ARBA" id="ARBA00004141"/>
    </source>
</evidence>
<evidence type="ECO:0000313" key="11">
    <source>
        <dbReference type="EMBL" id="MCL7025438.1"/>
    </source>
</evidence>
<feature type="transmembrane region" description="Helical" evidence="9">
    <location>
        <begin position="241"/>
        <end position="261"/>
    </location>
</feature>
<reference evidence="11" key="1">
    <citation type="submission" date="2022-03" db="EMBL/GenBank/DDBJ databases">
        <title>A functionally conserved STORR gene fusion in Papaver species that diverged 16.8 million years ago.</title>
        <authorList>
            <person name="Catania T."/>
        </authorList>
    </citation>
    <scope>NUCLEOTIDE SEQUENCE</scope>
    <source>
        <strain evidence="11">S-191538</strain>
    </source>
</reference>
<sequence>MDEYVHVRSSDHDDQFGRYLNVCITIFASLTYCYAISRNIPKGFPRLLSVLPIIYIFTLIPFQLSSSFHLVMGAGFFICPLACLKLVLFSFDKGPLISSQMTYLRFLAIACLPIKLTLAIHAVLARLVFHIDADPPFGNHFLLSTSFQDFWGKRWNLMVSDILRQTVYKPVRHVFSRSWGMYVAILATFTVSGLLHELLLFYAGRQQPRWDLLGFFILHGTCLAVEVRVKRSLNGKWQLNRLFSTALMNGFLICSCFWLFLPCFERLNVRVMVIEDLANFTKLLSNVLK</sequence>
<dbReference type="InterPro" id="IPR032805">
    <property type="entry name" value="Wax_synthase_dom"/>
</dbReference>
<evidence type="ECO:0000259" key="10">
    <source>
        <dbReference type="Pfam" id="PF13813"/>
    </source>
</evidence>
<evidence type="ECO:0000313" key="12">
    <source>
        <dbReference type="Proteomes" id="UP001177140"/>
    </source>
</evidence>
<evidence type="ECO:0000256" key="5">
    <source>
        <dbReference type="ARBA" id="ARBA00022692"/>
    </source>
</evidence>
<keyword evidence="5 9" id="KW-0812">Transmembrane</keyword>
<dbReference type="Proteomes" id="UP001177140">
    <property type="component" value="Unassembled WGS sequence"/>
</dbReference>
<evidence type="ECO:0000256" key="4">
    <source>
        <dbReference type="ARBA" id="ARBA00022679"/>
    </source>
</evidence>
<feature type="transmembrane region" description="Helical" evidence="9">
    <location>
        <begin position="210"/>
        <end position="229"/>
    </location>
</feature>
<dbReference type="GO" id="GO:0008374">
    <property type="term" value="F:O-acyltransferase activity"/>
    <property type="evidence" value="ECO:0007669"/>
    <property type="project" value="InterPro"/>
</dbReference>
<accession>A0AA41S341</accession>
<dbReference type="PANTHER" id="PTHR31595:SF57">
    <property type="entry name" value="OS04G0481900 PROTEIN"/>
    <property type="match status" value="1"/>
</dbReference>
<feature type="transmembrane region" description="Helical" evidence="9">
    <location>
        <begin position="70"/>
        <end position="91"/>
    </location>
</feature>
<feature type="transmembrane region" description="Helical" evidence="9">
    <location>
        <begin position="16"/>
        <end position="35"/>
    </location>
</feature>
<dbReference type="EMBL" id="JAJJMA010045328">
    <property type="protein sequence ID" value="MCL7025438.1"/>
    <property type="molecule type" value="Genomic_DNA"/>
</dbReference>
<evidence type="ECO:0000256" key="2">
    <source>
        <dbReference type="ARBA" id="ARBA00005179"/>
    </source>
</evidence>
<evidence type="ECO:0000256" key="7">
    <source>
        <dbReference type="ARBA" id="ARBA00023136"/>
    </source>
</evidence>
<comment type="similarity">
    <text evidence="3">Belongs to the wax synthase family.</text>
</comment>
<keyword evidence="12" id="KW-1185">Reference proteome</keyword>
<keyword evidence="6 9" id="KW-1133">Transmembrane helix</keyword>
<dbReference type="AlphaFoldDB" id="A0AA41S341"/>
<evidence type="ECO:0000256" key="8">
    <source>
        <dbReference type="ARBA" id="ARBA00023315"/>
    </source>
</evidence>
<dbReference type="GO" id="GO:0006629">
    <property type="term" value="P:lipid metabolic process"/>
    <property type="evidence" value="ECO:0007669"/>
    <property type="project" value="InterPro"/>
</dbReference>
<feature type="transmembrane region" description="Helical" evidence="9">
    <location>
        <begin position="103"/>
        <end position="129"/>
    </location>
</feature>